<proteinExistence type="predicted"/>
<comment type="caution">
    <text evidence="1">The sequence shown here is derived from an EMBL/GenBank/DDBJ whole genome shotgun (WGS) entry which is preliminary data.</text>
</comment>
<evidence type="ECO:0000313" key="2">
    <source>
        <dbReference type="Proteomes" id="UP001145114"/>
    </source>
</evidence>
<organism evidence="1 2">
    <name type="scientific">Spiromyces aspiralis</name>
    <dbReference type="NCBI Taxonomy" id="68401"/>
    <lineage>
        <taxon>Eukaryota</taxon>
        <taxon>Fungi</taxon>
        <taxon>Fungi incertae sedis</taxon>
        <taxon>Zoopagomycota</taxon>
        <taxon>Kickxellomycotina</taxon>
        <taxon>Kickxellomycetes</taxon>
        <taxon>Kickxellales</taxon>
        <taxon>Kickxellaceae</taxon>
        <taxon>Spiromyces</taxon>
    </lineage>
</organism>
<name>A0ACC1HWK8_9FUNG</name>
<accession>A0ACC1HWK8</accession>
<sequence length="160" mass="17228">MTTVGNDTPNAQIIGYLILFGTGIGVTMSGIMVAVQINVARDIVAIATAVANFAWSIGGTVGLPVVSSAFINTLSSKLRQLSQDHPDHAEDIMKTMDNSRMVWKSGLPVGIRNEVIRGYVESLQVVYYLLVPVSAFALILSLFLRDKKVRPPRGGDIGQL</sequence>
<keyword evidence="2" id="KW-1185">Reference proteome</keyword>
<dbReference type="EMBL" id="JAMZIH010000214">
    <property type="protein sequence ID" value="KAJ1679721.1"/>
    <property type="molecule type" value="Genomic_DNA"/>
</dbReference>
<evidence type="ECO:0000313" key="1">
    <source>
        <dbReference type="EMBL" id="KAJ1679721.1"/>
    </source>
</evidence>
<reference evidence="1" key="1">
    <citation type="submission" date="2022-06" db="EMBL/GenBank/DDBJ databases">
        <title>Phylogenomic reconstructions and comparative analyses of Kickxellomycotina fungi.</title>
        <authorList>
            <person name="Reynolds N.K."/>
            <person name="Stajich J.E."/>
            <person name="Barry K."/>
            <person name="Grigoriev I.V."/>
            <person name="Crous P."/>
            <person name="Smith M.E."/>
        </authorList>
    </citation>
    <scope>NUCLEOTIDE SEQUENCE</scope>
    <source>
        <strain evidence="1">RSA 2271</strain>
    </source>
</reference>
<gene>
    <name evidence="1" type="ORF">EV182_001466</name>
</gene>
<dbReference type="Proteomes" id="UP001145114">
    <property type="component" value="Unassembled WGS sequence"/>
</dbReference>
<protein>
    <submittedName>
        <fullName evidence="1">Uncharacterized protein</fullName>
    </submittedName>
</protein>